<keyword evidence="2" id="KW-0614">Plasmid</keyword>
<feature type="compositionally biased region" description="Low complexity" evidence="1">
    <location>
        <begin position="20"/>
        <end position="37"/>
    </location>
</feature>
<organism evidence="2 3">
    <name type="scientific">Sulfuricurvum kujiense (strain ATCC BAA-921 / DSM 16994 / JCM 11577 / YK-1)</name>
    <dbReference type="NCBI Taxonomy" id="709032"/>
    <lineage>
        <taxon>Bacteria</taxon>
        <taxon>Pseudomonadati</taxon>
        <taxon>Campylobacterota</taxon>
        <taxon>Epsilonproteobacteria</taxon>
        <taxon>Campylobacterales</taxon>
        <taxon>Sulfurimonadaceae</taxon>
        <taxon>Sulfuricurvum</taxon>
    </lineage>
</organism>
<name>E4U403_SULKY</name>
<gene>
    <name evidence="2" type="ordered locus">Sulku_2770</name>
</gene>
<protein>
    <submittedName>
        <fullName evidence="2">Uncharacterized protein</fullName>
    </submittedName>
</protein>
<sequence>MANKKQTSSNVASTASKVLKSPSASKACKSVAASALSQTKKGK</sequence>
<dbReference type="RefSeq" id="WP_013450030.1">
    <property type="nucleotide sequence ID" value="NC_014756.1"/>
</dbReference>
<dbReference type="KEGG" id="sku:Sulku_2770"/>
<evidence type="ECO:0000256" key="1">
    <source>
        <dbReference type="SAM" id="MobiDB-lite"/>
    </source>
</evidence>
<evidence type="ECO:0000313" key="2">
    <source>
        <dbReference type="EMBL" id="ADR35419.1"/>
    </source>
</evidence>
<accession>E4U403</accession>
<proteinExistence type="predicted"/>
<dbReference type="HOGENOM" id="CLU_214909_1_1_7"/>
<feature type="compositionally biased region" description="Polar residues" evidence="1">
    <location>
        <begin position="1"/>
        <end position="16"/>
    </location>
</feature>
<dbReference type="Proteomes" id="UP000008721">
    <property type="component" value="Plasmid pSULKU03"/>
</dbReference>
<geneLocation type="plasmid" evidence="2 3">
    <name>pSULKU03</name>
</geneLocation>
<keyword evidence="3" id="KW-1185">Reference proteome</keyword>
<dbReference type="AlphaFoldDB" id="E4U403"/>
<feature type="region of interest" description="Disordered" evidence="1">
    <location>
        <begin position="1"/>
        <end position="43"/>
    </location>
</feature>
<evidence type="ECO:0000313" key="3">
    <source>
        <dbReference type="Proteomes" id="UP000008721"/>
    </source>
</evidence>
<dbReference type="EMBL" id="CP002358">
    <property type="protein sequence ID" value="ADR35419.1"/>
    <property type="molecule type" value="Genomic_DNA"/>
</dbReference>
<reference evidence="2 3" key="1">
    <citation type="journal article" date="2012" name="Stand. Genomic Sci.">
        <title>Complete genome sequence of the sulfur compounds oxidizing chemolithoautotroph Sulfuricurvum kujiense type strain (YK-1(T)).</title>
        <authorList>
            <person name="Han C."/>
            <person name="Kotsyurbenko O."/>
            <person name="Chertkov O."/>
            <person name="Held B."/>
            <person name="Lapidus A."/>
            <person name="Nolan M."/>
            <person name="Lucas S."/>
            <person name="Hammon N."/>
            <person name="Deshpande S."/>
            <person name="Cheng J.F."/>
            <person name="Tapia R."/>
            <person name="Goodwin L.A."/>
            <person name="Pitluck S."/>
            <person name="Liolios K."/>
            <person name="Pagani I."/>
            <person name="Ivanova N."/>
            <person name="Mavromatis K."/>
            <person name="Mikhailova N."/>
            <person name="Pati A."/>
            <person name="Chen A."/>
            <person name="Palaniappan K."/>
            <person name="Land M."/>
            <person name="Hauser L."/>
            <person name="Chang Y.J."/>
            <person name="Jeffries C.D."/>
            <person name="Brambilla E.M."/>
            <person name="Rohde M."/>
            <person name="Spring S."/>
            <person name="Sikorski J."/>
            <person name="Goker M."/>
            <person name="Woyke T."/>
            <person name="Bristow J."/>
            <person name="Eisen J.A."/>
            <person name="Markowitz V."/>
            <person name="Hugenholtz P."/>
            <person name="Kyrpides N.C."/>
            <person name="Klenk H.P."/>
            <person name="Detter J.C."/>
        </authorList>
    </citation>
    <scope>NUCLEOTIDE SEQUENCE [LARGE SCALE GENOMIC DNA]</scope>
    <source>
        <strain evidence="3">ATCC BAA-921 / DSM 16994 / JCM 11577 / YK-1</strain>
    </source>
</reference>